<evidence type="ECO:0000259" key="3">
    <source>
        <dbReference type="Pfam" id="PF25013"/>
    </source>
</evidence>
<sequence length="924" mass="103914">MAYFCEKKDNIPTLEDVCVRFVCKNLNFLTFVDGPEHELRRRWRFPYPNFRISPQPAQKILLQLCKRNALDDERMSLFSSDSLNLISPVIKEANVSPASLRVLKEFRLSNLSAMNLPNVNLNSIIGCLGEWTVHNLISLNVTGTSIMCETNLPILVVLGRFKNLQVLNVSRTEFTTSNLQIVADDLSNLQHLNISRTRVTDISPLLAIRDRLTGLIMHRLELEHREDVEKLLWNIVQLHQLRTLDVSDRPQPAVGGFAAVSRLCSATALPHLVHLDLSGNPFGLRLEDARVLVANHPKLVFVGFASWLSNHEHELEGIHKLSMKYPGITMLGDRGDQLLLNTLTRNKDRAIYLQNALHSIFEATSNRESLKPDLLQAVLRVMRLHLRRMEMILAGTAVIYNLTRSEQSGQLPLELLNRAVRMTLTAMEKFPKNRQLQKNCFLTLCSDTVLYRATFNCSQCCELVFNNLIAFDDVHMKRMGVAIISILAAEISTAGLSELAKDRRRIQCLLMYVAEKCLLDSDQNELEPMMPEYFSLLRFRPEGAPIFDTTLRFTLSALWNLTDECPEACLGFVQEGGLQIYEKVLKRFADQEEEIKNHVYTKCLGLLNNVAEVEETRNTLLVDSLMDFFFKMLRHPNIQISYFAAGIIAHLSCLKDEVWHSALQSSKESYITILGQSVCSWKPPQSEMVAYRSFEPFEKVVLHPESRLEVHLWAVWAIHHILTRKEARYVPTLCHCERLLNFLRYVVSVDETVLCANCLQRQTSTSSPQDSPEEEQSMVVHFSATAMHPLGSDSTNHSCSYSANLSQSPRSSSTFPIGSADFSGSLLPGSAGDGFPPKSESDTIELCKRERLHGGPAPRIGLTSHSEPVGQTTAGVFAFAGPDSAQLACARLIRSLAFEIVASVDRTLSDQPTANSLDVITLPS</sequence>
<reference evidence="4" key="1">
    <citation type="submission" date="2019-07" db="EMBL/GenBank/DDBJ databases">
        <title>Annotation for the trematode Paragonimus miyazaki's.</title>
        <authorList>
            <person name="Choi Y.-J."/>
        </authorList>
    </citation>
    <scope>NUCLEOTIDE SEQUENCE</scope>
    <source>
        <strain evidence="4">Japan</strain>
    </source>
</reference>
<dbReference type="InterPro" id="IPR056845">
    <property type="entry name" value="LRR_Zer-1"/>
</dbReference>
<dbReference type="InterPro" id="IPR032675">
    <property type="entry name" value="LRR_dom_sf"/>
</dbReference>
<feature type="domain" description="Protein zer-1 homolog-like C-terminal" evidence="2">
    <location>
        <begin position="382"/>
        <end position="749"/>
    </location>
</feature>
<dbReference type="Gene3D" id="3.80.10.10">
    <property type="entry name" value="Ribonuclease Inhibitor"/>
    <property type="match status" value="1"/>
</dbReference>
<dbReference type="Pfam" id="PF25013">
    <property type="entry name" value="LRR_Zer-1"/>
    <property type="match status" value="1"/>
</dbReference>
<comment type="caution">
    <text evidence="4">The sequence shown here is derived from an EMBL/GenBank/DDBJ whole genome shotgun (WGS) entry which is preliminary data.</text>
</comment>
<protein>
    <submittedName>
        <fullName evidence="4">Eri1 exoribonuclease 3</fullName>
    </submittedName>
</protein>
<dbReference type="Pfam" id="PF22964">
    <property type="entry name" value="ZER1-like_2nd"/>
    <property type="match status" value="1"/>
</dbReference>
<dbReference type="InterPro" id="IPR011989">
    <property type="entry name" value="ARM-like"/>
</dbReference>
<dbReference type="PANTHER" id="PTHR12904">
    <property type="match status" value="1"/>
</dbReference>
<dbReference type="Proteomes" id="UP000822476">
    <property type="component" value="Unassembled WGS sequence"/>
</dbReference>
<dbReference type="SUPFAM" id="SSF52047">
    <property type="entry name" value="RNI-like"/>
    <property type="match status" value="1"/>
</dbReference>
<gene>
    <name evidence="4" type="ORF">EG68_06565</name>
</gene>
<dbReference type="PANTHER" id="PTHR12904:SF22">
    <property type="entry name" value="ZYG-11 FAMILY MEMBER B, CELL CYCLE REGULATOR"/>
    <property type="match status" value="1"/>
</dbReference>
<dbReference type="EMBL" id="JTDE01021010">
    <property type="protein sequence ID" value="KAF7233523.1"/>
    <property type="molecule type" value="Genomic_DNA"/>
</dbReference>
<dbReference type="OrthoDB" id="5783533at2759"/>
<evidence type="ECO:0000256" key="1">
    <source>
        <dbReference type="ARBA" id="ARBA00022786"/>
    </source>
</evidence>
<dbReference type="SUPFAM" id="SSF48371">
    <property type="entry name" value="ARM repeat"/>
    <property type="match status" value="1"/>
</dbReference>
<accession>A0A8S9YEE4</accession>
<dbReference type="InterPro" id="IPR055142">
    <property type="entry name" value="ZER1-like_C"/>
</dbReference>
<dbReference type="Gene3D" id="1.25.10.10">
    <property type="entry name" value="Leucine-rich Repeat Variant"/>
    <property type="match status" value="1"/>
</dbReference>
<name>A0A8S9YEE4_9TREM</name>
<evidence type="ECO:0000313" key="5">
    <source>
        <dbReference type="Proteomes" id="UP000822476"/>
    </source>
</evidence>
<proteinExistence type="predicted"/>
<keyword evidence="1" id="KW-0833">Ubl conjugation pathway</keyword>
<dbReference type="InterPro" id="IPR016024">
    <property type="entry name" value="ARM-type_fold"/>
</dbReference>
<dbReference type="AlphaFoldDB" id="A0A8S9YEE4"/>
<keyword evidence="5" id="KW-1185">Reference proteome</keyword>
<dbReference type="GO" id="GO:0031462">
    <property type="term" value="C:Cul2-RING ubiquitin ligase complex"/>
    <property type="evidence" value="ECO:0007669"/>
    <property type="project" value="TreeGrafter"/>
</dbReference>
<feature type="domain" description="Zer-1-like leucine-rich repeats region" evidence="3">
    <location>
        <begin position="182"/>
        <end position="280"/>
    </location>
</feature>
<evidence type="ECO:0000259" key="2">
    <source>
        <dbReference type="Pfam" id="PF22964"/>
    </source>
</evidence>
<organism evidence="4 5">
    <name type="scientific">Paragonimus skrjabini miyazakii</name>
    <dbReference type="NCBI Taxonomy" id="59628"/>
    <lineage>
        <taxon>Eukaryota</taxon>
        <taxon>Metazoa</taxon>
        <taxon>Spiralia</taxon>
        <taxon>Lophotrochozoa</taxon>
        <taxon>Platyhelminthes</taxon>
        <taxon>Trematoda</taxon>
        <taxon>Digenea</taxon>
        <taxon>Plagiorchiida</taxon>
        <taxon>Troglotremata</taxon>
        <taxon>Troglotrematidae</taxon>
        <taxon>Paragonimus</taxon>
    </lineage>
</organism>
<dbReference type="InterPro" id="IPR051341">
    <property type="entry name" value="Zyg-11_UBL_adapter"/>
</dbReference>
<evidence type="ECO:0000313" key="4">
    <source>
        <dbReference type="EMBL" id="KAF7233523.1"/>
    </source>
</evidence>